<dbReference type="AlphaFoldDB" id="A0A8S9PF84"/>
<evidence type="ECO:0000313" key="2">
    <source>
        <dbReference type="Proteomes" id="UP000712600"/>
    </source>
</evidence>
<accession>A0A8S9PF84</accession>
<comment type="caution">
    <text evidence="1">The sequence shown here is derived from an EMBL/GenBank/DDBJ whole genome shotgun (WGS) entry which is preliminary data.</text>
</comment>
<organism evidence="1 2">
    <name type="scientific">Brassica cretica</name>
    <name type="common">Mustard</name>
    <dbReference type="NCBI Taxonomy" id="69181"/>
    <lineage>
        <taxon>Eukaryota</taxon>
        <taxon>Viridiplantae</taxon>
        <taxon>Streptophyta</taxon>
        <taxon>Embryophyta</taxon>
        <taxon>Tracheophyta</taxon>
        <taxon>Spermatophyta</taxon>
        <taxon>Magnoliopsida</taxon>
        <taxon>eudicotyledons</taxon>
        <taxon>Gunneridae</taxon>
        <taxon>Pentapetalae</taxon>
        <taxon>rosids</taxon>
        <taxon>malvids</taxon>
        <taxon>Brassicales</taxon>
        <taxon>Brassicaceae</taxon>
        <taxon>Brassiceae</taxon>
        <taxon>Brassica</taxon>
    </lineage>
</organism>
<dbReference type="SUPFAM" id="SSF57850">
    <property type="entry name" value="RING/U-box"/>
    <property type="match status" value="1"/>
</dbReference>
<dbReference type="InterPro" id="IPR013083">
    <property type="entry name" value="Znf_RING/FYVE/PHD"/>
</dbReference>
<dbReference type="EMBL" id="QGKX02001521">
    <property type="protein sequence ID" value="KAF3514109.1"/>
    <property type="molecule type" value="Genomic_DNA"/>
</dbReference>
<sequence>MSFLGIGQKVVGSSDEIPTNFFFPTKRYRQTEHLGDEKEKILSELGMVKVFSSNEENESVSTPFCSHKFSKTCWTSHLSNLPEGNNNGEERVLCPNPDCVAPVGPDTVAKLTEPTKDIYMRDYH</sequence>
<protein>
    <submittedName>
        <fullName evidence="1">Uncharacterized protein</fullName>
    </submittedName>
</protein>
<name>A0A8S9PF84_BRACR</name>
<reference evidence="1" key="1">
    <citation type="submission" date="2019-12" db="EMBL/GenBank/DDBJ databases">
        <title>Genome sequencing and annotation of Brassica cretica.</title>
        <authorList>
            <person name="Studholme D.J."/>
            <person name="Sarris P."/>
        </authorList>
    </citation>
    <scope>NUCLEOTIDE SEQUENCE</scope>
    <source>
        <strain evidence="1">PFS-109/04</strain>
        <tissue evidence="1">Leaf</tissue>
    </source>
</reference>
<proteinExistence type="predicted"/>
<dbReference type="Gene3D" id="3.30.40.10">
    <property type="entry name" value="Zinc/RING finger domain, C3HC4 (zinc finger)"/>
    <property type="match status" value="1"/>
</dbReference>
<dbReference type="Proteomes" id="UP000712600">
    <property type="component" value="Unassembled WGS sequence"/>
</dbReference>
<gene>
    <name evidence="1" type="ORF">F2Q69_00007412</name>
</gene>
<evidence type="ECO:0000313" key="1">
    <source>
        <dbReference type="EMBL" id="KAF3514109.1"/>
    </source>
</evidence>